<reference evidence="2 3" key="1">
    <citation type="journal article" date="2019" name="Commun. Biol.">
        <title>The bagworm genome reveals a unique fibroin gene that provides high tensile strength.</title>
        <authorList>
            <person name="Kono N."/>
            <person name="Nakamura H."/>
            <person name="Ohtoshi R."/>
            <person name="Tomita M."/>
            <person name="Numata K."/>
            <person name="Arakawa K."/>
        </authorList>
    </citation>
    <scope>NUCLEOTIDE SEQUENCE [LARGE SCALE GENOMIC DNA]</scope>
</reference>
<dbReference type="AlphaFoldDB" id="A0A4C1T950"/>
<keyword evidence="3" id="KW-1185">Reference proteome</keyword>
<evidence type="ECO:0000256" key="1">
    <source>
        <dbReference type="SAM" id="MobiDB-lite"/>
    </source>
</evidence>
<dbReference type="Proteomes" id="UP000299102">
    <property type="component" value="Unassembled WGS sequence"/>
</dbReference>
<evidence type="ECO:0000313" key="3">
    <source>
        <dbReference type="Proteomes" id="UP000299102"/>
    </source>
</evidence>
<dbReference type="EMBL" id="BGZK01000044">
    <property type="protein sequence ID" value="GBP11043.1"/>
    <property type="molecule type" value="Genomic_DNA"/>
</dbReference>
<name>A0A4C1T950_EUMVA</name>
<gene>
    <name evidence="2" type="ORF">EVAR_79722_1</name>
</gene>
<sequence length="93" mass="10551">MGSRNESQHLEPNLRMGPGLKPNVYLSASSSVAETGRHLMEETVQLPSFRLFIPLPLPFRHHFIHNSTSGRPNLYPGQSFPLPVNPARRHQDR</sequence>
<organism evidence="2 3">
    <name type="scientific">Eumeta variegata</name>
    <name type="common">Bagworm moth</name>
    <name type="synonym">Eumeta japonica</name>
    <dbReference type="NCBI Taxonomy" id="151549"/>
    <lineage>
        <taxon>Eukaryota</taxon>
        <taxon>Metazoa</taxon>
        <taxon>Ecdysozoa</taxon>
        <taxon>Arthropoda</taxon>
        <taxon>Hexapoda</taxon>
        <taxon>Insecta</taxon>
        <taxon>Pterygota</taxon>
        <taxon>Neoptera</taxon>
        <taxon>Endopterygota</taxon>
        <taxon>Lepidoptera</taxon>
        <taxon>Glossata</taxon>
        <taxon>Ditrysia</taxon>
        <taxon>Tineoidea</taxon>
        <taxon>Psychidae</taxon>
        <taxon>Oiketicinae</taxon>
        <taxon>Eumeta</taxon>
    </lineage>
</organism>
<feature type="region of interest" description="Disordered" evidence="1">
    <location>
        <begin position="68"/>
        <end position="93"/>
    </location>
</feature>
<proteinExistence type="predicted"/>
<protein>
    <submittedName>
        <fullName evidence="2">Uncharacterized protein</fullName>
    </submittedName>
</protein>
<feature type="region of interest" description="Disordered" evidence="1">
    <location>
        <begin position="1"/>
        <end position="22"/>
    </location>
</feature>
<accession>A0A4C1T950</accession>
<evidence type="ECO:0000313" key="2">
    <source>
        <dbReference type="EMBL" id="GBP11043.1"/>
    </source>
</evidence>
<comment type="caution">
    <text evidence="2">The sequence shown here is derived from an EMBL/GenBank/DDBJ whole genome shotgun (WGS) entry which is preliminary data.</text>
</comment>